<dbReference type="Pfam" id="PF11379">
    <property type="entry name" value="DUF3182"/>
    <property type="match status" value="1"/>
</dbReference>
<dbReference type="SUPFAM" id="SSF56059">
    <property type="entry name" value="Glutathione synthetase ATP-binding domain-like"/>
    <property type="match status" value="1"/>
</dbReference>
<organism evidence="1 2">
    <name type="scientific">Cupriavidus pauculus</name>
    <dbReference type="NCBI Taxonomy" id="82633"/>
    <lineage>
        <taxon>Bacteria</taxon>
        <taxon>Pseudomonadati</taxon>
        <taxon>Pseudomonadota</taxon>
        <taxon>Betaproteobacteria</taxon>
        <taxon>Burkholderiales</taxon>
        <taxon>Burkholderiaceae</taxon>
        <taxon>Cupriavidus</taxon>
    </lineage>
</organism>
<dbReference type="EMBL" id="CP033970">
    <property type="protein sequence ID" value="AZG17032.1"/>
    <property type="molecule type" value="Genomic_DNA"/>
</dbReference>
<dbReference type="InterPro" id="IPR021519">
    <property type="entry name" value="DUF3182"/>
</dbReference>
<dbReference type="OrthoDB" id="8648979at2"/>
<evidence type="ECO:0000313" key="2">
    <source>
        <dbReference type="Proteomes" id="UP000270411"/>
    </source>
</evidence>
<sequence>MAPVETAAAPEPETRTVRVVAYGRADCDDPDSHQGATLRGIAERVARLAGFTFAGTYDAAMQQPFDGAGGRFYFVPAHTLVGIDTARQLGIGSLQDLLGGVVPHAFIGTKVISHGLVAPDARAPEGWSADFTDRVRDHVLPGYTAFSLADARQAGVAMLRDGKVRVKEPCGIGGLGQHVVSTEAELDSVLQDLDADSVDREGLVLERNLDNVQTFSVGQVEIGDLRASYCGTQDLTPDNRGQLVYGGSTLRVVRGTLEDLLAHPVEAHLRDAVRAAVAYHAAAVDCFPGVLVSRCNYDVAFGTHQGRPLLGVLEQSWRVGGATGAELAALAAFRDDPQCVRATASTREIYGKDATVPQDADVYFQGEDRSVGALTKYARLESTSDGHT</sequence>
<accession>A0A3G8HBN8</accession>
<gene>
    <name evidence="1" type="ORF">EHF44_24375</name>
</gene>
<dbReference type="Proteomes" id="UP000270411">
    <property type="component" value="Chromosome 2"/>
</dbReference>
<name>A0A3G8HBN8_9BURK</name>
<reference evidence="2" key="1">
    <citation type="submission" date="2018-11" db="EMBL/GenBank/DDBJ databases">
        <title>FDA dAtabase for Regulatory Grade micrObial Sequences (FDA-ARGOS): Supporting development and validation of Infectious Disease Dx tests.</title>
        <authorList>
            <person name="Goldberg B."/>
            <person name="Campos J."/>
            <person name="Tallon L."/>
            <person name="Sadzewicz L."/>
            <person name="Zhao X."/>
            <person name="Vavikolanu K."/>
            <person name="Mehta A."/>
            <person name="Aluvathingal J."/>
            <person name="Nadendla S."/>
            <person name="Geyer C."/>
            <person name="Nandy P."/>
            <person name="Yan Y."/>
            <person name="Sichtig H."/>
        </authorList>
    </citation>
    <scope>NUCLEOTIDE SEQUENCE [LARGE SCALE GENOMIC DNA]</scope>
    <source>
        <strain evidence="2">FDAARGOS_614</strain>
    </source>
</reference>
<proteinExistence type="predicted"/>
<dbReference type="KEGG" id="cpau:EHF44_24375"/>
<protein>
    <submittedName>
        <fullName evidence="1">DUF3182 family protein</fullName>
    </submittedName>
</protein>
<evidence type="ECO:0000313" key="1">
    <source>
        <dbReference type="EMBL" id="AZG17032.1"/>
    </source>
</evidence>
<dbReference type="AlphaFoldDB" id="A0A3G8HBN8"/>